<sequence>MSNINLEDLSFQEEEEGFTSDIEEEGENQVDFRWCLVGRFLTDRPIHVNSMKIAMAESWRPVKGVKIKEANSGLFLFQFSHELDMEGVLQGGPWTFDNHMLIVERVKLGVQIENIPLYHVDFWVQVHNLPTGLMAEKVGKTLANYIGSFVEYDKNNNSSFWRQYMRIRVRVDVRQPLKKESKVKSRVGEWCTINFKYEKLGVFCFVCGTMGHTEKKCEVRFDMERDDGVRGWSKELRAEPRSRNSRSTSRWLKEEGGGIGSSSRGNSSAAGINAGGQATDPTSSNSNGQSMQPNNAPHTIITVHSSSVNSPDLVTVPHTNINTEIQPQQSTTQSISLNYSYQPIQPLHTNLMADNPIITQSLANQDPIIPSITVSPIIHEAINQPPNFPIHSSSSWQPGLPGTMIVLSWNFRGLSVPSAIPNLRNIAQGHKPGILFLSETLSKKNRMESIRIMLKFDSCLSIDVEGRSGGLAIMWKDNVKCRVMNYSRNFINIIVEDSDIGDWRLTCYYGYPERSRRKMAWDLLRELRHMSNLPWCVIGDFNDLLSQEDKKGLLPHPNWLCSGFRSAVNDCDLTDIHLEGYPFTWLKSGATDHAIEERLDRALVSSDWISKFPNAKLINLLSSHSDHSSILLQCNPKIKQYHRKEFRFENSWLKEEDIEEVVNVGWNHGEDLEIIHRLTHCADELQRWGRKKRRRFKEEIKEHEEEMERTRDKGDASNTSRFLEAQKQHAKVLIQEDIFWRQRAKMHWLKDGDLNTKFFHMSASARAKVKKIEKLITDENEVVIDQQELGDVARKYFQELFKPKGGSHEPVLSLILTRISAKDNAMLEAPITKEELRTTLFQMHPDKSPGPDGYNPAFFQKNWHLCGDEVFMAAKDWLQRGYFPSSLNETNICLIPKCDRPLSMKEFRPISLCNVLYKVVSKLLANRLKQVIDKCIYEEQSAFVDGRSITDNAFIAIEIIHALKRKSRGAKGEMALKIDISKAYDKVEWGFLNGVLIRMGFSETSNLSETRKIMEILKTYEDASGQEINLSKSEIFFSRNISLSAQNDLAELMGVTHVMGTGTNLGVPSMVGRSKKATFAYIKDRIWRKINSWRSRPLSKAGKEVMIKSVLQAIPSYPMDVMGKISLCKGGRRFGFSRLQSFQYGYGGETRMENHDKAGDIGGKDIQSKSVGDGSKIMVMKDPWLRGQGRGWVSAPQSQGVYNLSVKNLMVEGLKQWDYNIITNLFSHEAAEEILVVPLIREVQEDRIVWQEEQNGEYTVKSGYRILMKAKDEERCRRVEGSWKCLWQIRAPPKVKHLLWRICRDCLPTRVQLRRHYVKESKDVAGRVATVVWMQWYNRNQWIWNQKKRDGTQVSVQAFHMWDDWYKAQKLNHNIPDNDQQQQLHRWSPPRHGWFKCNVDAGFHNGGRITSGGWCIRDDNGQFIRAGTHWMRRFNNS</sequence>
<feature type="compositionally biased region" description="Acidic residues" evidence="2">
    <location>
        <begin position="10"/>
        <end position="22"/>
    </location>
</feature>
<dbReference type="Proteomes" id="UP000242715">
    <property type="component" value="Unassembled WGS sequence"/>
</dbReference>
<dbReference type="PANTHER" id="PTHR31286">
    <property type="entry name" value="GLYCINE-RICH CELL WALL STRUCTURAL PROTEIN 1.8-LIKE"/>
    <property type="match status" value="1"/>
</dbReference>
<dbReference type="PROSITE" id="PS50158">
    <property type="entry name" value="ZF_CCHC"/>
    <property type="match status" value="1"/>
</dbReference>
<dbReference type="Pfam" id="PF03372">
    <property type="entry name" value="Exo_endo_phos"/>
    <property type="match status" value="1"/>
</dbReference>
<accession>A0A2Z6MQE8</accession>
<feature type="region of interest" description="Disordered" evidence="2">
    <location>
        <begin position="1"/>
        <end position="22"/>
    </location>
</feature>
<dbReference type="Pfam" id="PF00078">
    <property type="entry name" value="RVT_1"/>
    <property type="match status" value="1"/>
</dbReference>
<feature type="domain" description="CCHC-type" evidence="3">
    <location>
        <begin position="204"/>
        <end position="217"/>
    </location>
</feature>
<keyword evidence="1" id="KW-0863">Zinc-finger</keyword>
<feature type="compositionally biased region" description="Polar residues" evidence="2">
    <location>
        <begin position="279"/>
        <end position="297"/>
    </location>
</feature>
<dbReference type="PANTHER" id="PTHR31286:SF153">
    <property type="entry name" value="DUF4283 DOMAIN PROTEIN"/>
    <property type="match status" value="1"/>
</dbReference>
<dbReference type="CDD" id="cd01650">
    <property type="entry name" value="RT_nLTR_like"/>
    <property type="match status" value="1"/>
</dbReference>
<dbReference type="Pfam" id="PF14111">
    <property type="entry name" value="DUF4283"/>
    <property type="match status" value="1"/>
</dbReference>
<gene>
    <name evidence="4" type="ORF">TSUD_356480</name>
</gene>
<feature type="compositionally biased region" description="Low complexity" evidence="2">
    <location>
        <begin position="261"/>
        <end position="276"/>
    </location>
</feature>
<dbReference type="InterPro" id="IPR040256">
    <property type="entry name" value="At4g02000-like"/>
</dbReference>
<dbReference type="SUPFAM" id="SSF56672">
    <property type="entry name" value="DNA/RNA polymerases"/>
    <property type="match status" value="1"/>
</dbReference>
<dbReference type="InterPro" id="IPR025836">
    <property type="entry name" value="Zn_knuckle_CX2CX4HX4C"/>
</dbReference>
<reference evidence="5" key="1">
    <citation type="journal article" date="2017" name="Front. Plant Sci.">
        <title>Climate Clever Clovers: New Paradigm to Reduce the Environmental Footprint of Ruminants by Breeding Low Methanogenic Forages Utilizing Haplotype Variation.</title>
        <authorList>
            <person name="Kaur P."/>
            <person name="Appels R."/>
            <person name="Bayer P.E."/>
            <person name="Keeble-Gagnere G."/>
            <person name="Wang J."/>
            <person name="Hirakawa H."/>
            <person name="Shirasawa K."/>
            <person name="Vercoe P."/>
            <person name="Stefanova K."/>
            <person name="Durmic Z."/>
            <person name="Nichols P."/>
            <person name="Revell C."/>
            <person name="Isobe S.N."/>
            <person name="Edwards D."/>
            <person name="Erskine W."/>
        </authorList>
    </citation>
    <scope>NUCLEOTIDE SEQUENCE [LARGE SCALE GENOMIC DNA]</scope>
    <source>
        <strain evidence="5">cv. Daliak</strain>
    </source>
</reference>
<evidence type="ECO:0000259" key="3">
    <source>
        <dbReference type="PROSITE" id="PS50158"/>
    </source>
</evidence>
<dbReference type="InterPro" id="IPR001878">
    <property type="entry name" value="Znf_CCHC"/>
</dbReference>
<dbReference type="InterPro" id="IPR043502">
    <property type="entry name" value="DNA/RNA_pol_sf"/>
</dbReference>
<keyword evidence="5" id="KW-1185">Reference proteome</keyword>
<dbReference type="InterPro" id="IPR036691">
    <property type="entry name" value="Endo/exonu/phosph_ase_sf"/>
</dbReference>
<dbReference type="Pfam" id="PF13966">
    <property type="entry name" value="zf-RVT"/>
    <property type="match status" value="1"/>
</dbReference>
<keyword evidence="1" id="KW-0479">Metal-binding</keyword>
<organism evidence="4 5">
    <name type="scientific">Trifolium subterraneum</name>
    <name type="common">Subterranean clover</name>
    <dbReference type="NCBI Taxonomy" id="3900"/>
    <lineage>
        <taxon>Eukaryota</taxon>
        <taxon>Viridiplantae</taxon>
        <taxon>Streptophyta</taxon>
        <taxon>Embryophyta</taxon>
        <taxon>Tracheophyta</taxon>
        <taxon>Spermatophyta</taxon>
        <taxon>Magnoliopsida</taxon>
        <taxon>eudicotyledons</taxon>
        <taxon>Gunneridae</taxon>
        <taxon>Pentapetalae</taxon>
        <taxon>rosids</taxon>
        <taxon>fabids</taxon>
        <taxon>Fabales</taxon>
        <taxon>Fabaceae</taxon>
        <taxon>Papilionoideae</taxon>
        <taxon>50 kb inversion clade</taxon>
        <taxon>NPAAA clade</taxon>
        <taxon>Hologalegina</taxon>
        <taxon>IRL clade</taxon>
        <taxon>Trifolieae</taxon>
        <taxon>Trifolium</taxon>
    </lineage>
</organism>
<feature type="region of interest" description="Disordered" evidence="2">
    <location>
        <begin position="236"/>
        <end position="297"/>
    </location>
</feature>
<dbReference type="InterPro" id="IPR000477">
    <property type="entry name" value="RT_dom"/>
</dbReference>
<dbReference type="Gene3D" id="3.60.10.10">
    <property type="entry name" value="Endonuclease/exonuclease/phosphatase"/>
    <property type="match status" value="1"/>
</dbReference>
<dbReference type="GO" id="GO:0003824">
    <property type="term" value="F:catalytic activity"/>
    <property type="evidence" value="ECO:0007669"/>
    <property type="project" value="InterPro"/>
</dbReference>
<dbReference type="GO" id="GO:0003676">
    <property type="term" value="F:nucleic acid binding"/>
    <property type="evidence" value="ECO:0007669"/>
    <property type="project" value="InterPro"/>
</dbReference>
<evidence type="ECO:0000256" key="2">
    <source>
        <dbReference type="SAM" id="MobiDB-lite"/>
    </source>
</evidence>
<name>A0A2Z6MQE8_TRISU</name>
<dbReference type="GO" id="GO:0008270">
    <property type="term" value="F:zinc ion binding"/>
    <property type="evidence" value="ECO:0007669"/>
    <property type="project" value="UniProtKB-KW"/>
</dbReference>
<dbReference type="InterPro" id="IPR005135">
    <property type="entry name" value="Endo/exonuclease/phosphatase"/>
</dbReference>
<dbReference type="InterPro" id="IPR026960">
    <property type="entry name" value="RVT-Znf"/>
</dbReference>
<evidence type="ECO:0000313" key="4">
    <source>
        <dbReference type="EMBL" id="GAU27412.1"/>
    </source>
</evidence>
<dbReference type="Pfam" id="PF14392">
    <property type="entry name" value="zf-CCHC_4"/>
    <property type="match status" value="1"/>
</dbReference>
<evidence type="ECO:0000313" key="5">
    <source>
        <dbReference type="Proteomes" id="UP000242715"/>
    </source>
</evidence>
<keyword evidence="1" id="KW-0862">Zinc</keyword>
<dbReference type="InterPro" id="IPR025558">
    <property type="entry name" value="DUF4283"/>
</dbReference>
<dbReference type="EMBL" id="DF973353">
    <property type="protein sequence ID" value="GAU27412.1"/>
    <property type="molecule type" value="Genomic_DNA"/>
</dbReference>
<dbReference type="SUPFAM" id="SSF56219">
    <property type="entry name" value="DNase I-like"/>
    <property type="match status" value="1"/>
</dbReference>
<proteinExistence type="predicted"/>
<dbReference type="OrthoDB" id="1741517at2759"/>
<evidence type="ECO:0000256" key="1">
    <source>
        <dbReference type="PROSITE-ProRule" id="PRU00047"/>
    </source>
</evidence>
<protein>
    <recommendedName>
        <fullName evidence="3">CCHC-type domain-containing protein</fullName>
    </recommendedName>
</protein>